<comment type="similarity">
    <text evidence="6 18">Belongs to the sugar phosphate cyclases superfamily. Dehydroquinate synthase family.</text>
</comment>
<dbReference type="AlphaFoldDB" id="A0A6L5YEP9"/>
<sequence>MNSVTVSTPSKKYYVHTGADLLSAAGEIAAPLRGAGQALIVSDANVAPLYARRVVDSLEHAGFRPTLHVVPAGEQNKNMRSLFDLLNRMAALRMIRSDTLFALGGGVVGDLGGLAASLYMRGIGLVQLPTSLLAAVDSSVGGKTAIDLETGKNLVGTFYQPDLVLYDTETLATLPKEQLANGFGEIIKTGMIRDAKLFDAARKPNLGAAEIAGIVHRCVEIKRDVVRRDEKETGLRQILNFGHTFGHAVEKCSGFSIPHGFCVAIGMMIVTAACAKRGICAPETLIQLSGALRLRGLPQTTRFEADELFAGMLADKKRASDTVTLVLPRSIGSVERRKVMLEEARAFLADGLEALSADETEVVTA</sequence>
<evidence type="ECO:0000256" key="2">
    <source>
        <dbReference type="ARBA" id="ARBA00001911"/>
    </source>
</evidence>
<evidence type="ECO:0000256" key="7">
    <source>
        <dbReference type="ARBA" id="ARBA00013031"/>
    </source>
</evidence>
<dbReference type="GO" id="GO:0003856">
    <property type="term" value="F:3-dehydroquinate synthase activity"/>
    <property type="evidence" value="ECO:0007669"/>
    <property type="project" value="UniProtKB-UniRule"/>
</dbReference>
<feature type="binding site" evidence="18">
    <location>
        <position position="243"/>
    </location>
    <ligand>
        <name>Zn(2+)</name>
        <dbReference type="ChEBI" id="CHEBI:29105"/>
    </ligand>
</feature>
<keyword evidence="12 18" id="KW-0547">Nucleotide-binding</keyword>
<feature type="binding site" evidence="18">
    <location>
        <position position="259"/>
    </location>
    <ligand>
        <name>Zn(2+)</name>
        <dbReference type="ChEBI" id="CHEBI:29105"/>
    </ligand>
</feature>
<keyword evidence="10 18" id="KW-0028">Amino-acid biosynthesis</keyword>
<feature type="binding site" evidence="18">
    <location>
        <position position="143"/>
    </location>
    <ligand>
        <name>NAD(+)</name>
        <dbReference type="ChEBI" id="CHEBI:57540"/>
    </ligand>
</feature>
<comment type="cofactor">
    <cofactor evidence="3">
        <name>Zn(2+)</name>
        <dbReference type="ChEBI" id="CHEBI:29105"/>
    </cofactor>
</comment>
<feature type="binding site" evidence="18">
    <location>
        <begin position="170"/>
        <end position="173"/>
    </location>
    <ligand>
        <name>NAD(+)</name>
        <dbReference type="ChEBI" id="CHEBI:57540"/>
    </ligand>
</feature>
<dbReference type="GO" id="GO:0008652">
    <property type="term" value="P:amino acid biosynthetic process"/>
    <property type="evidence" value="ECO:0007669"/>
    <property type="project" value="UniProtKB-KW"/>
</dbReference>
<dbReference type="EMBL" id="VUNH01000014">
    <property type="protein sequence ID" value="MST56575.1"/>
    <property type="molecule type" value="Genomic_DNA"/>
</dbReference>
<comment type="cofactor">
    <cofactor evidence="18">
        <name>Co(2+)</name>
        <dbReference type="ChEBI" id="CHEBI:48828"/>
    </cofactor>
    <cofactor evidence="18">
        <name>Zn(2+)</name>
        <dbReference type="ChEBI" id="CHEBI:29105"/>
    </cofactor>
    <text evidence="18">Binds 1 divalent metal cation per subunit. Can use either Co(2+) or Zn(2+).</text>
</comment>
<dbReference type="CDD" id="cd08195">
    <property type="entry name" value="DHQS"/>
    <property type="match status" value="1"/>
</dbReference>
<dbReference type="RefSeq" id="WP_154529649.1">
    <property type="nucleotide sequence ID" value="NZ_JAXDZJ010000117.1"/>
</dbReference>
<evidence type="ECO:0000256" key="18">
    <source>
        <dbReference type="HAMAP-Rule" id="MF_00110"/>
    </source>
</evidence>
<evidence type="ECO:0000313" key="22">
    <source>
        <dbReference type="Proteomes" id="UP000473699"/>
    </source>
</evidence>
<protein>
    <recommendedName>
        <fullName evidence="8 18">3-dehydroquinate synthase</fullName>
        <shortName evidence="18">DHQS</shortName>
        <ecNumber evidence="7 18">4.2.3.4</ecNumber>
    </recommendedName>
</protein>
<evidence type="ECO:0000256" key="5">
    <source>
        <dbReference type="ARBA" id="ARBA00004661"/>
    </source>
</evidence>
<dbReference type="HAMAP" id="MF_00110">
    <property type="entry name" value="DHQ_synthase"/>
    <property type="match status" value="1"/>
</dbReference>
<dbReference type="GO" id="GO:0005737">
    <property type="term" value="C:cytoplasm"/>
    <property type="evidence" value="ECO:0007669"/>
    <property type="project" value="UniProtKB-SubCell"/>
</dbReference>
<dbReference type="SUPFAM" id="SSF56796">
    <property type="entry name" value="Dehydroquinate synthase-like"/>
    <property type="match status" value="1"/>
</dbReference>
<feature type="binding site" evidence="18">
    <location>
        <begin position="106"/>
        <end position="110"/>
    </location>
    <ligand>
        <name>NAD(+)</name>
        <dbReference type="ChEBI" id="CHEBI:57540"/>
    </ligand>
</feature>
<feature type="domain" description="3-dehydroquinate synthase N-terminal" evidence="19">
    <location>
        <begin position="69"/>
        <end position="180"/>
    </location>
</feature>
<keyword evidence="9 18" id="KW-0963">Cytoplasm</keyword>
<dbReference type="Pfam" id="PF01761">
    <property type="entry name" value="DHQ_synthase"/>
    <property type="match status" value="1"/>
</dbReference>
<gene>
    <name evidence="18 21" type="primary">aroB</name>
    <name evidence="21" type="ORF">FYJ74_11145</name>
</gene>
<evidence type="ECO:0000256" key="12">
    <source>
        <dbReference type="ARBA" id="ARBA00022741"/>
    </source>
</evidence>
<evidence type="ECO:0000256" key="1">
    <source>
        <dbReference type="ARBA" id="ARBA00001393"/>
    </source>
</evidence>
<comment type="caution">
    <text evidence="21">The sequence shown here is derived from an EMBL/GenBank/DDBJ whole genome shotgun (WGS) entry which is preliminary data.</text>
</comment>
<comment type="caution">
    <text evidence="18">Lacks conserved residue(s) required for the propagation of feature annotation.</text>
</comment>
<evidence type="ECO:0000256" key="16">
    <source>
        <dbReference type="ARBA" id="ARBA00023239"/>
    </source>
</evidence>
<evidence type="ECO:0000256" key="11">
    <source>
        <dbReference type="ARBA" id="ARBA00022723"/>
    </source>
</evidence>
<evidence type="ECO:0000259" key="20">
    <source>
        <dbReference type="Pfam" id="PF24621"/>
    </source>
</evidence>
<accession>A0A6L5YEP9</accession>
<evidence type="ECO:0000313" key="21">
    <source>
        <dbReference type="EMBL" id="MST56575.1"/>
    </source>
</evidence>
<dbReference type="InterPro" id="IPR030960">
    <property type="entry name" value="DHQS/DOIS_N"/>
</dbReference>
<feature type="binding site" evidence="18">
    <location>
        <position position="185"/>
    </location>
    <ligand>
        <name>Zn(2+)</name>
        <dbReference type="ChEBI" id="CHEBI:29105"/>
    </ligand>
</feature>
<dbReference type="NCBIfam" id="TIGR01357">
    <property type="entry name" value="aroB"/>
    <property type="match status" value="1"/>
</dbReference>
<keyword evidence="13 18" id="KW-0862">Zinc</keyword>
<keyword evidence="14 18" id="KW-0520">NAD</keyword>
<evidence type="ECO:0000256" key="13">
    <source>
        <dbReference type="ARBA" id="ARBA00022833"/>
    </source>
</evidence>
<dbReference type="Gene3D" id="1.20.1090.10">
    <property type="entry name" value="Dehydroquinate synthase-like - alpha domain"/>
    <property type="match status" value="1"/>
</dbReference>
<comment type="function">
    <text evidence="18">Catalyzes the conversion of 3-deoxy-D-arabino-heptulosonate 7-phosphate (DAHP) to dehydroquinate (DHQ).</text>
</comment>
<dbReference type="EC" id="4.2.3.4" evidence="7 18"/>
<evidence type="ECO:0000256" key="9">
    <source>
        <dbReference type="ARBA" id="ARBA00022490"/>
    </source>
</evidence>
<evidence type="ECO:0000256" key="3">
    <source>
        <dbReference type="ARBA" id="ARBA00001947"/>
    </source>
</evidence>
<evidence type="ECO:0000256" key="4">
    <source>
        <dbReference type="ARBA" id="ARBA00004496"/>
    </source>
</evidence>
<dbReference type="InterPro" id="IPR056179">
    <property type="entry name" value="DHQS_C"/>
</dbReference>
<feature type="binding site" evidence="18">
    <location>
        <position position="152"/>
    </location>
    <ligand>
        <name>NAD(+)</name>
        <dbReference type="ChEBI" id="CHEBI:57540"/>
    </ligand>
</feature>
<dbReference type="GO" id="GO:0000166">
    <property type="term" value="F:nucleotide binding"/>
    <property type="evidence" value="ECO:0007669"/>
    <property type="project" value="UniProtKB-KW"/>
</dbReference>
<evidence type="ECO:0000259" key="19">
    <source>
        <dbReference type="Pfam" id="PF01761"/>
    </source>
</evidence>
<dbReference type="InterPro" id="IPR016037">
    <property type="entry name" value="DHQ_synth_AroB"/>
</dbReference>
<dbReference type="Proteomes" id="UP000473699">
    <property type="component" value="Unassembled WGS sequence"/>
</dbReference>
<dbReference type="FunFam" id="3.40.50.1970:FF:000007">
    <property type="entry name" value="Pentafunctional AROM polypeptide"/>
    <property type="match status" value="1"/>
</dbReference>
<comment type="subcellular location">
    <subcellularLocation>
        <location evidence="4 18">Cytoplasm</location>
    </subcellularLocation>
</comment>
<comment type="pathway">
    <text evidence="5 18">Metabolic intermediate biosynthesis; chorismate biosynthesis; chorismate from D-erythrose 4-phosphate and phosphoenolpyruvate: step 2/7.</text>
</comment>
<name>A0A6L5YEP9_9BACT</name>
<dbReference type="InterPro" id="IPR030963">
    <property type="entry name" value="DHQ_synth_fam"/>
</dbReference>
<dbReference type="PANTHER" id="PTHR43622">
    <property type="entry name" value="3-DEHYDROQUINATE SYNTHASE"/>
    <property type="match status" value="1"/>
</dbReference>
<dbReference type="UniPathway" id="UPA00053">
    <property type="reaction ID" value="UER00085"/>
</dbReference>
<dbReference type="GO" id="GO:0009073">
    <property type="term" value="P:aromatic amino acid family biosynthetic process"/>
    <property type="evidence" value="ECO:0007669"/>
    <property type="project" value="UniProtKB-KW"/>
</dbReference>
<keyword evidence="22" id="KW-1185">Reference proteome</keyword>
<dbReference type="InterPro" id="IPR050071">
    <property type="entry name" value="Dehydroquinate_synthase"/>
</dbReference>
<evidence type="ECO:0000256" key="17">
    <source>
        <dbReference type="ARBA" id="ARBA00023285"/>
    </source>
</evidence>
<proteinExistence type="inferred from homology"/>
<dbReference type="PANTHER" id="PTHR43622:SF7">
    <property type="entry name" value="3-DEHYDROQUINATE SYNTHASE, CHLOROPLASTIC"/>
    <property type="match status" value="1"/>
</dbReference>
<evidence type="ECO:0000256" key="8">
    <source>
        <dbReference type="ARBA" id="ARBA00017684"/>
    </source>
</evidence>
<evidence type="ECO:0000256" key="14">
    <source>
        <dbReference type="ARBA" id="ARBA00023027"/>
    </source>
</evidence>
<dbReference type="GO" id="GO:0046872">
    <property type="term" value="F:metal ion binding"/>
    <property type="evidence" value="ECO:0007669"/>
    <property type="project" value="UniProtKB-KW"/>
</dbReference>
<dbReference type="PIRSF" id="PIRSF001455">
    <property type="entry name" value="DHQ_synth"/>
    <property type="match status" value="1"/>
</dbReference>
<reference evidence="21 22" key="1">
    <citation type="submission" date="2019-08" db="EMBL/GenBank/DDBJ databases">
        <title>In-depth cultivation of the pig gut microbiome towards novel bacterial diversity and tailored functional studies.</title>
        <authorList>
            <person name="Wylensek D."/>
            <person name="Hitch T.C.A."/>
            <person name="Clavel T."/>
        </authorList>
    </citation>
    <scope>NUCLEOTIDE SEQUENCE [LARGE SCALE GENOMIC DNA]</scope>
    <source>
        <strain evidence="21 22">SM-530-WT-4B</strain>
    </source>
</reference>
<keyword evidence="11 18" id="KW-0479">Metal-binding</keyword>
<feature type="domain" description="3-dehydroquinate synthase C-terminal" evidence="20">
    <location>
        <begin position="182"/>
        <end position="317"/>
    </location>
</feature>
<keyword evidence="17 18" id="KW-0170">Cobalt</keyword>
<dbReference type="Gene3D" id="3.40.50.1970">
    <property type="match status" value="1"/>
</dbReference>
<comment type="cofactor">
    <cofactor evidence="2 18">
        <name>NAD(+)</name>
        <dbReference type="ChEBI" id="CHEBI:57540"/>
    </cofactor>
</comment>
<dbReference type="Pfam" id="PF24621">
    <property type="entry name" value="DHQS_C"/>
    <property type="match status" value="1"/>
</dbReference>
<organism evidence="21 22">
    <name type="scientific">Pyramidobacter porci</name>
    <dbReference type="NCBI Taxonomy" id="2605789"/>
    <lineage>
        <taxon>Bacteria</taxon>
        <taxon>Thermotogati</taxon>
        <taxon>Synergistota</taxon>
        <taxon>Synergistia</taxon>
        <taxon>Synergistales</taxon>
        <taxon>Dethiosulfovibrionaceae</taxon>
        <taxon>Pyramidobacter</taxon>
    </lineage>
</organism>
<evidence type="ECO:0000256" key="10">
    <source>
        <dbReference type="ARBA" id="ARBA00022605"/>
    </source>
</evidence>
<feature type="binding site" evidence="18">
    <location>
        <begin position="130"/>
        <end position="131"/>
    </location>
    <ligand>
        <name>NAD(+)</name>
        <dbReference type="ChEBI" id="CHEBI:57540"/>
    </ligand>
</feature>
<keyword evidence="15 18" id="KW-0057">Aromatic amino acid biosynthesis</keyword>
<keyword evidence="16 18" id="KW-0456">Lyase</keyword>
<evidence type="ECO:0000256" key="6">
    <source>
        <dbReference type="ARBA" id="ARBA00005412"/>
    </source>
</evidence>
<evidence type="ECO:0000256" key="15">
    <source>
        <dbReference type="ARBA" id="ARBA00023141"/>
    </source>
</evidence>
<dbReference type="GO" id="GO:0009423">
    <property type="term" value="P:chorismate biosynthetic process"/>
    <property type="evidence" value="ECO:0007669"/>
    <property type="project" value="UniProtKB-UniRule"/>
</dbReference>
<comment type="catalytic activity">
    <reaction evidence="1 18">
        <text>7-phospho-2-dehydro-3-deoxy-D-arabino-heptonate = 3-dehydroquinate + phosphate</text>
        <dbReference type="Rhea" id="RHEA:21968"/>
        <dbReference type="ChEBI" id="CHEBI:32364"/>
        <dbReference type="ChEBI" id="CHEBI:43474"/>
        <dbReference type="ChEBI" id="CHEBI:58394"/>
        <dbReference type="EC" id="4.2.3.4"/>
    </reaction>
</comment>